<dbReference type="Gene3D" id="3.30.60.20">
    <property type="match status" value="1"/>
</dbReference>
<organism evidence="5 6">
    <name type="scientific">Panicum virgatum</name>
    <name type="common">Blackwell switchgrass</name>
    <dbReference type="NCBI Taxonomy" id="38727"/>
    <lineage>
        <taxon>Eukaryota</taxon>
        <taxon>Viridiplantae</taxon>
        <taxon>Streptophyta</taxon>
        <taxon>Embryophyta</taxon>
        <taxon>Tracheophyta</taxon>
        <taxon>Spermatophyta</taxon>
        <taxon>Magnoliopsida</taxon>
        <taxon>Liliopsida</taxon>
        <taxon>Poales</taxon>
        <taxon>Poaceae</taxon>
        <taxon>PACMAD clade</taxon>
        <taxon>Panicoideae</taxon>
        <taxon>Panicodae</taxon>
        <taxon>Paniceae</taxon>
        <taxon>Panicinae</taxon>
        <taxon>Panicum</taxon>
        <taxon>Panicum sect. Hiantes</taxon>
    </lineage>
</organism>
<gene>
    <name evidence="5" type="ORF">PVAP13_3KG517700</name>
</gene>
<dbReference type="EMBL" id="CM029041">
    <property type="protein sequence ID" value="KAG2630053.1"/>
    <property type="molecule type" value="Genomic_DNA"/>
</dbReference>
<keyword evidence="1" id="KW-0479">Metal-binding</keyword>
<evidence type="ECO:0000259" key="4">
    <source>
        <dbReference type="PROSITE" id="PS50081"/>
    </source>
</evidence>
<proteinExistence type="predicted"/>
<accession>A0A8T0VB59</accession>
<evidence type="ECO:0000313" key="5">
    <source>
        <dbReference type="EMBL" id="KAG2630053.1"/>
    </source>
</evidence>
<reference evidence="5" key="1">
    <citation type="submission" date="2020-05" db="EMBL/GenBank/DDBJ databases">
        <title>WGS assembly of Panicum virgatum.</title>
        <authorList>
            <person name="Lovell J.T."/>
            <person name="Jenkins J."/>
            <person name="Shu S."/>
            <person name="Juenger T.E."/>
            <person name="Schmutz J."/>
        </authorList>
    </citation>
    <scope>NUCLEOTIDE SEQUENCE</scope>
    <source>
        <strain evidence="5">AP13</strain>
    </source>
</reference>
<dbReference type="PANTHER" id="PTHR47841:SF2">
    <property type="entry name" value="OS07G0609800 PROTEIN"/>
    <property type="match status" value="1"/>
</dbReference>
<protein>
    <recommendedName>
        <fullName evidence="4">Phorbol-ester/DAG-type domain-containing protein</fullName>
    </recommendedName>
</protein>
<dbReference type="InterPro" id="IPR004146">
    <property type="entry name" value="DC1"/>
</dbReference>
<evidence type="ECO:0000313" key="6">
    <source>
        <dbReference type="Proteomes" id="UP000823388"/>
    </source>
</evidence>
<dbReference type="GO" id="GO:0046872">
    <property type="term" value="F:metal ion binding"/>
    <property type="evidence" value="ECO:0007669"/>
    <property type="project" value="UniProtKB-KW"/>
</dbReference>
<evidence type="ECO:0000256" key="3">
    <source>
        <dbReference type="ARBA" id="ARBA00022833"/>
    </source>
</evidence>
<dbReference type="InterPro" id="IPR046349">
    <property type="entry name" value="C1-like_sf"/>
</dbReference>
<comment type="caution">
    <text evidence="5">The sequence shown here is derived from an EMBL/GenBank/DDBJ whole genome shotgun (WGS) entry which is preliminary data.</text>
</comment>
<sequence>MAGSYLRHFADPHMLQRLQYSCTASHTCDICLSKLAGRVGYRCNTCNLDIHEYCADSYKPTITFFAHPWHTLQLSRIPRSGVGWVCDLCEEKCPPGSLVYRCIDCLFDAHPRCTRRFPQTIRSSLHPEHDLRMVPSSGHVCGACRTGLPVWQYVCGGCKVRFHIACVKSG</sequence>
<dbReference type="Proteomes" id="UP000823388">
    <property type="component" value="Chromosome 3K"/>
</dbReference>
<dbReference type="SUPFAM" id="SSF57889">
    <property type="entry name" value="Cysteine-rich domain"/>
    <property type="match status" value="2"/>
</dbReference>
<evidence type="ECO:0000256" key="2">
    <source>
        <dbReference type="ARBA" id="ARBA00022737"/>
    </source>
</evidence>
<dbReference type="InterPro" id="IPR002219">
    <property type="entry name" value="PKC_DAG/PE"/>
</dbReference>
<keyword evidence="6" id="KW-1185">Reference proteome</keyword>
<keyword evidence="3" id="KW-0862">Zinc</keyword>
<feature type="domain" description="Phorbol-ester/DAG-type" evidence="4">
    <location>
        <begin position="12"/>
        <end position="62"/>
    </location>
</feature>
<dbReference type="Pfam" id="PF03107">
    <property type="entry name" value="C1_2"/>
    <property type="match status" value="1"/>
</dbReference>
<dbReference type="PANTHER" id="PTHR47841">
    <property type="entry name" value="DIACYLGLYCEROL KINASE THETA-LIKE-RELATED"/>
    <property type="match status" value="1"/>
</dbReference>
<name>A0A8T0VB59_PANVG</name>
<dbReference type="PROSITE" id="PS50081">
    <property type="entry name" value="ZF_DAG_PE_2"/>
    <property type="match status" value="1"/>
</dbReference>
<keyword evidence="2" id="KW-0677">Repeat</keyword>
<evidence type="ECO:0000256" key="1">
    <source>
        <dbReference type="ARBA" id="ARBA00022723"/>
    </source>
</evidence>
<dbReference type="AlphaFoldDB" id="A0A8T0VB59"/>